<dbReference type="SUPFAM" id="SSF141571">
    <property type="entry name" value="Pentapeptide repeat-like"/>
    <property type="match status" value="1"/>
</dbReference>
<keyword evidence="1" id="KW-1133">Transmembrane helix</keyword>
<comment type="caution">
    <text evidence="2">The sequence shown here is derived from an EMBL/GenBank/DDBJ whole genome shotgun (WGS) entry which is preliminary data.</text>
</comment>
<keyword evidence="3" id="KW-1185">Reference proteome</keyword>
<dbReference type="AlphaFoldDB" id="A0A433VJC8"/>
<keyword evidence="1" id="KW-0812">Transmembrane</keyword>
<reference evidence="2" key="1">
    <citation type="submission" date="2018-12" db="EMBL/GenBank/DDBJ databases">
        <authorList>
            <person name="Will S."/>
            <person name="Neumann-Schaal M."/>
            <person name="Henke P."/>
        </authorList>
    </citation>
    <scope>NUCLEOTIDE SEQUENCE</scope>
    <source>
        <strain evidence="2">PCC 7102</strain>
    </source>
</reference>
<evidence type="ECO:0000313" key="3">
    <source>
        <dbReference type="Proteomes" id="UP000271624"/>
    </source>
</evidence>
<evidence type="ECO:0000313" key="2">
    <source>
        <dbReference type="EMBL" id="RUT06155.1"/>
    </source>
</evidence>
<reference evidence="2" key="2">
    <citation type="journal article" date="2019" name="Genome Biol. Evol.">
        <title>Day and night: Metabolic profiles and evolutionary relationships of six axenic non-marine cyanobacteria.</title>
        <authorList>
            <person name="Will S.E."/>
            <person name="Henke P."/>
            <person name="Boedeker C."/>
            <person name="Huang S."/>
            <person name="Brinkmann H."/>
            <person name="Rohde M."/>
            <person name="Jarek M."/>
            <person name="Friedl T."/>
            <person name="Seufert S."/>
            <person name="Schumacher M."/>
            <person name="Overmann J."/>
            <person name="Neumann-Schaal M."/>
            <person name="Petersen J."/>
        </authorList>
    </citation>
    <scope>NUCLEOTIDE SEQUENCE [LARGE SCALE GENOMIC DNA]</scope>
    <source>
        <strain evidence="2">PCC 7102</strain>
    </source>
</reference>
<dbReference type="InterPro" id="IPR001646">
    <property type="entry name" value="5peptide_repeat"/>
</dbReference>
<gene>
    <name evidence="2" type="ORF">DSM106972_033610</name>
</gene>
<dbReference type="Pfam" id="PF00805">
    <property type="entry name" value="Pentapeptide"/>
    <property type="match status" value="5"/>
</dbReference>
<dbReference type="PANTHER" id="PTHR14136">
    <property type="entry name" value="BTB_POZ DOMAIN-CONTAINING PROTEIN KCTD9"/>
    <property type="match status" value="1"/>
</dbReference>
<dbReference type="Gene3D" id="2.160.20.80">
    <property type="entry name" value="E3 ubiquitin-protein ligase SopA"/>
    <property type="match status" value="2"/>
</dbReference>
<dbReference type="PANTHER" id="PTHR14136:SF17">
    <property type="entry name" value="BTB_POZ DOMAIN-CONTAINING PROTEIN KCTD9"/>
    <property type="match status" value="1"/>
</dbReference>
<dbReference type="InterPro" id="IPR051082">
    <property type="entry name" value="Pentapeptide-BTB/POZ_domain"/>
</dbReference>
<protein>
    <recommendedName>
        <fullName evidence="4">Pentapeptide repeat-containing protein</fullName>
    </recommendedName>
</protein>
<feature type="transmembrane region" description="Helical" evidence="1">
    <location>
        <begin position="49"/>
        <end position="68"/>
    </location>
</feature>
<evidence type="ECO:0000256" key="1">
    <source>
        <dbReference type="SAM" id="Phobius"/>
    </source>
</evidence>
<accession>A0A433VJC8</accession>
<organism evidence="2 3">
    <name type="scientific">Dulcicalothrix desertica PCC 7102</name>
    <dbReference type="NCBI Taxonomy" id="232991"/>
    <lineage>
        <taxon>Bacteria</taxon>
        <taxon>Bacillati</taxon>
        <taxon>Cyanobacteriota</taxon>
        <taxon>Cyanophyceae</taxon>
        <taxon>Nostocales</taxon>
        <taxon>Calotrichaceae</taxon>
        <taxon>Dulcicalothrix</taxon>
    </lineage>
</organism>
<sequence>MFYVNIPTSAAKVNLSWQLITGLFMFILTLIVLLILDNQNFVIEQKIEYITHILTAVAAISGLGIITYNVHSTRMLVKEIQEKQNNGSTISSAKLLLLEKLLENQDIQIEVSYTNPSNEIPEDFYQALGQLGNDKPEARLGAIYTLEQIAKDSPSKQWTIIETLAAFIRENTPFMRDEEDLDDDDELGQEELILLPTDIQAALTVIGRRDITKEPANKKLDLRNVDITGADLTGANFQNTDFTGSCLQGCLFTQANLQAVDFSEVDMQYAVLYEANLIEALFYEANLQSAVLPKANLTKAVFYQANLHLATLYDANLTEAVFYQANLEGANLSDANLKLANLEACNISQANLIGANLTGANLIGANLENASLSTACLTEAILFEAALSSSNLSNTTLTHANLIGANLTNTILQDADLSGADLSRVINLEQQQLEQAQGNTNTTLPQHLTLPVSWS</sequence>
<feature type="transmembrane region" description="Helical" evidence="1">
    <location>
        <begin position="15"/>
        <end position="37"/>
    </location>
</feature>
<dbReference type="Proteomes" id="UP000271624">
    <property type="component" value="Unassembled WGS sequence"/>
</dbReference>
<proteinExistence type="predicted"/>
<dbReference type="EMBL" id="RSCL01000007">
    <property type="protein sequence ID" value="RUT06155.1"/>
    <property type="molecule type" value="Genomic_DNA"/>
</dbReference>
<name>A0A433VJC8_9CYAN</name>
<keyword evidence="1" id="KW-0472">Membrane</keyword>
<evidence type="ECO:0008006" key="4">
    <source>
        <dbReference type="Google" id="ProtNLM"/>
    </source>
</evidence>